<name>A0A835M278_9MAGN</name>
<sequence>MSSYFGGEEEEDIPDILGYEEPDNLIETDEATFQSTYLVAHEPDDDNILRTRTYDVSITMASQPGLNNARPPHRLDPRTTFVGQKTSCCSS</sequence>
<feature type="region of interest" description="Disordered" evidence="1">
    <location>
        <begin position="62"/>
        <end position="91"/>
    </location>
</feature>
<comment type="caution">
    <text evidence="2">The sequence shown here is derived from an EMBL/GenBank/DDBJ whole genome shotgun (WGS) entry which is preliminary data.</text>
</comment>
<evidence type="ECO:0000313" key="3">
    <source>
        <dbReference type="Proteomes" id="UP000631114"/>
    </source>
</evidence>
<keyword evidence="3" id="KW-1185">Reference proteome</keyword>
<evidence type="ECO:0000313" key="2">
    <source>
        <dbReference type="EMBL" id="KAF9611439.1"/>
    </source>
</evidence>
<accession>A0A835M278</accession>
<dbReference type="Proteomes" id="UP000631114">
    <property type="component" value="Unassembled WGS sequence"/>
</dbReference>
<organism evidence="2 3">
    <name type="scientific">Coptis chinensis</name>
    <dbReference type="NCBI Taxonomy" id="261450"/>
    <lineage>
        <taxon>Eukaryota</taxon>
        <taxon>Viridiplantae</taxon>
        <taxon>Streptophyta</taxon>
        <taxon>Embryophyta</taxon>
        <taxon>Tracheophyta</taxon>
        <taxon>Spermatophyta</taxon>
        <taxon>Magnoliopsida</taxon>
        <taxon>Ranunculales</taxon>
        <taxon>Ranunculaceae</taxon>
        <taxon>Coptidoideae</taxon>
        <taxon>Coptis</taxon>
    </lineage>
</organism>
<evidence type="ECO:0000256" key="1">
    <source>
        <dbReference type="SAM" id="MobiDB-lite"/>
    </source>
</evidence>
<protein>
    <submittedName>
        <fullName evidence="2">Uncharacterized protein</fullName>
    </submittedName>
</protein>
<reference evidence="2 3" key="1">
    <citation type="submission" date="2020-10" db="EMBL/GenBank/DDBJ databases">
        <title>The Coptis chinensis genome and diversification of protoberbering-type alkaloids.</title>
        <authorList>
            <person name="Wang B."/>
            <person name="Shu S."/>
            <person name="Song C."/>
            <person name="Liu Y."/>
        </authorList>
    </citation>
    <scope>NUCLEOTIDE SEQUENCE [LARGE SCALE GENOMIC DNA]</scope>
    <source>
        <strain evidence="2">HL-2020</strain>
        <tissue evidence="2">Leaf</tissue>
    </source>
</reference>
<feature type="compositionally biased region" description="Polar residues" evidence="1">
    <location>
        <begin position="81"/>
        <end position="91"/>
    </location>
</feature>
<dbReference type="OrthoDB" id="1584384at2759"/>
<dbReference type="AlphaFoldDB" id="A0A835M278"/>
<gene>
    <name evidence="2" type="ORF">IFM89_032108</name>
</gene>
<dbReference type="EMBL" id="JADFTS010000004">
    <property type="protein sequence ID" value="KAF9611439.1"/>
    <property type="molecule type" value="Genomic_DNA"/>
</dbReference>
<proteinExistence type="predicted"/>